<dbReference type="Proteomes" id="UP001359485">
    <property type="component" value="Unassembled WGS sequence"/>
</dbReference>
<name>A0ABR1B088_POLSC</name>
<keyword evidence="3" id="KW-1185">Reference proteome</keyword>
<organism evidence="2 3">
    <name type="scientific">Polyplax serrata</name>
    <name type="common">Common mouse louse</name>
    <dbReference type="NCBI Taxonomy" id="468196"/>
    <lineage>
        <taxon>Eukaryota</taxon>
        <taxon>Metazoa</taxon>
        <taxon>Ecdysozoa</taxon>
        <taxon>Arthropoda</taxon>
        <taxon>Hexapoda</taxon>
        <taxon>Insecta</taxon>
        <taxon>Pterygota</taxon>
        <taxon>Neoptera</taxon>
        <taxon>Paraneoptera</taxon>
        <taxon>Psocodea</taxon>
        <taxon>Troctomorpha</taxon>
        <taxon>Phthiraptera</taxon>
        <taxon>Anoplura</taxon>
        <taxon>Polyplacidae</taxon>
        <taxon>Polyplax</taxon>
    </lineage>
</organism>
<sequence>MTVRSNSVFLLLADRSWEPYQTSCEDKINLLRTDYFTQGLVKRFIRQTLHGGQLVNFVGASRQVAEITIALLVLRPRNEWWLFADESRPVRGSHPTTEKEDRRKAGRRVREFVERGKRLGRGDGDGDGEHRNFYKRTESFY</sequence>
<feature type="region of interest" description="Disordered" evidence="1">
    <location>
        <begin position="114"/>
        <end position="141"/>
    </location>
</feature>
<comment type="caution">
    <text evidence="2">The sequence shown here is derived from an EMBL/GenBank/DDBJ whole genome shotgun (WGS) entry which is preliminary data.</text>
</comment>
<evidence type="ECO:0000313" key="3">
    <source>
        <dbReference type="Proteomes" id="UP001359485"/>
    </source>
</evidence>
<evidence type="ECO:0000256" key="1">
    <source>
        <dbReference type="SAM" id="MobiDB-lite"/>
    </source>
</evidence>
<dbReference type="EMBL" id="JAWJWF010000006">
    <property type="protein sequence ID" value="KAK6631457.1"/>
    <property type="molecule type" value="Genomic_DNA"/>
</dbReference>
<feature type="compositionally biased region" description="Basic and acidic residues" evidence="1">
    <location>
        <begin position="96"/>
        <end position="108"/>
    </location>
</feature>
<feature type="region of interest" description="Disordered" evidence="1">
    <location>
        <begin position="89"/>
        <end position="108"/>
    </location>
</feature>
<evidence type="ECO:0000313" key="2">
    <source>
        <dbReference type="EMBL" id="KAK6631457.1"/>
    </source>
</evidence>
<reference evidence="2 3" key="1">
    <citation type="submission" date="2023-09" db="EMBL/GenBank/DDBJ databases">
        <title>Genomes of two closely related lineages of the louse Polyplax serrata with different host specificities.</title>
        <authorList>
            <person name="Martinu J."/>
            <person name="Tarabai H."/>
            <person name="Stefka J."/>
            <person name="Hypsa V."/>
        </authorList>
    </citation>
    <scope>NUCLEOTIDE SEQUENCE [LARGE SCALE GENOMIC DNA]</scope>
    <source>
        <strain evidence="2">98ZLc_SE</strain>
    </source>
</reference>
<protein>
    <submittedName>
        <fullName evidence="2">Uncharacterized protein</fullName>
    </submittedName>
</protein>
<accession>A0ABR1B088</accession>
<gene>
    <name evidence="2" type="ORF">RUM44_005984</name>
</gene>
<proteinExistence type="predicted"/>